<name>A0A8J2MCY6_9BILA</name>
<proteinExistence type="predicted"/>
<comment type="caution">
    <text evidence="1">The sequence shown here is derived from an EMBL/GenBank/DDBJ whole genome shotgun (WGS) entry which is preliminary data.</text>
</comment>
<gene>
    <name evidence="1" type="ORF">CJOHNSTONI_LOCUS10037</name>
</gene>
<protein>
    <submittedName>
        <fullName evidence="1">Uncharacterized protein</fullName>
    </submittedName>
</protein>
<accession>A0A8J2MCY6</accession>
<keyword evidence="2" id="KW-1185">Reference proteome</keyword>
<dbReference type="AlphaFoldDB" id="A0A8J2MCY6"/>
<sequence length="68" mass="7742">MEGGFLQDTIIGKVDSCKIRLQGRWILAGYNGKESESLHDDMEGGFLHDHDPLSMERCKFMQDDRGLL</sequence>
<evidence type="ECO:0000313" key="1">
    <source>
        <dbReference type="EMBL" id="CAG9540534.1"/>
    </source>
</evidence>
<dbReference type="Proteomes" id="UP000746747">
    <property type="component" value="Unassembled WGS sequence"/>
</dbReference>
<evidence type="ECO:0000313" key="2">
    <source>
        <dbReference type="Proteomes" id="UP000746747"/>
    </source>
</evidence>
<reference evidence="1" key="1">
    <citation type="submission" date="2021-09" db="EMBL/GenBank/DDBJ databases">
        <authorList>
            <consortium name="Pathogen Informatics"/>
        </authorList>
    </citation>
    <scope>NUCLEOTIDE SEQUENCE</scope>
</reference>
<organism evidence="1 2">
    <name type="scientific">Cercopithifilaria johnstoni</name>
    <dbReference type="NCBI Taxonomy" id="2874296"/>
    <lineage>
        <taxon>Eukaryota</taxon>
        <taxon>Metazoa</taxon>
        <taxon>Ecdysozoa</taxon>
        <taxon>Nematoda</taxon>
        <taxon>Chromadorea</taxon>
        <taxon>Rhabditida</taxon>
        <taxon>Spirurina</taxon>
        <taxon>Spiruromorpha</taxon>
        <taxon>Filarioidea</taxon>
        <taxon>Onchocercidae</taxon>
        <taxon>Cercopithifilaria</taxon>
    </lineage>
</organism>
<dbReference type="EMBL" id="CAKAEH010001978">
    <property type="protein sequence ID" value="CAG9540534.1"/>
    <property type="molecule type" value="Genomic_DNA"/>
</dbReference>